<dbReference type="EMBL" id="SDHZ01000004">
    <property type="protein sequence ID" value="RXK81303.1"/>
    <property type="molecule type" value="Genomic_DNA"/>
</dbReference>
<dbReference type="RefSeq" id="WP_129005557.1">
    <property type="nucleotide sequence ID" value="NZ_SDHZ01000004.1"/>
</dbReference>
<feature type="region of interest" description="Disordered" evidence="1">
    <location>
        <begin position="1"/>
        <end position="26"/>
    </location>
</feature>
<comment type="caution">
    <text evidence="2">The sequence shown here is derived from an EMBL/GenBank/DDBJ whole genome shotgun (WGS) entry which is preliminary data.</text>
</comment>
<dbReference type="Proteomes" id="UP000290545">
    <property type="component" value="Unassembled WGS sequence"/>
</dbReference>
<accession>A0A4Q1D0M3</accession>
<proteinExistence type="predicted"/>
<keyword evidence="3" id="KW-1185">Reference proteome</keyword>
<gene>
    <name evidence="2" type="ORF">ESB13_20415</name>
</gene>
<reference evidence="2 3" key="1">
    <citation type="submission" date="2019-01" db="EMBL/GenBank/DDBJ databases">
        <title>Filimonas sp. strain TTM-71.</title>
        <authorList>
            <person name="Chen W.-M."/>
        </authorList>
    </citation>
    <scope>NUCLEOTIDE SEQUENCE [LARGE SCALE GENOMIC DNA]</scope>
    <source>
        <strain evidence="2 3">TTM-71</strain>
    </source>
</reference>
<dbReference type="AlphaFoldDB" id="A0A4Q1D0M3"/>
<protein>
    <submittedName>
        <fullName evidence="2">Uncharacterized protein</fullName>
    </submittedName>
</protein>
<dbReference type="Pfam" id="PF24857">
    <property type="entry name" value="THR4_C"/>
    <property type="match status" value="1"/>
</dbReference>
<evidence type="ECO:0000313" key="3">
    <source>
        <dbReference type="Proteomes" id="UP000290545"/>
    </source>
</evidence>
<dbReference type="OrthoDB" id="9763107at2"/>
<sequence length="115" mass="13483">MAFKSVGRTGFDQPPQYRGYQPFSDNNKIHSRAFSREFEIKEQDKNTDKQVKSNAIQKRFFLETAHPVKFPEAIENVTGQKIPIPNNVKHLFEKQKQSIKIRPLFLHLKKSLLSR</sequence>
<evidence type="ECO:0000313" key="2">
    <source>
        <dbReference type="EMBL" id="RXK81303.1"/>
    </source>
</evidence>
<organism evidence="2 3">
    <name type="scientific">Filimonas effusa</name>
    <dbReference type="NCBI Taxonomy" id="2508721"/>
    <lineage>
        <taxon>Bacteria</taxon>
        <taxon>Pseudomonadati</taxon>
        <taxon>Bacteroidota</taxon>
        <taxon>Chitinophagia</taxon>
        <taxon>Chitinophagales</taxon>
        <taxon>Chitinophagaceae</taxon>
        <taxon>Filimonas</taxon>
    </lineage>
</organism>
<dbReference type="InterPro" id="IPR036052">
    <property type="entry name" value="TrpB-like_PALP_sf"/>
</dbReference>
<name>A0A4Q1D0M3_9BACT</name>
<evidence type="ECO:0000256" key="1">
    <source>
        <dbReference type="SAM" id="MobiDB-lite"/>
    </source>
</evidence>
<dbReference type="Gene3D" id="3.40.50.1100">
    <property type="match status" value="2"/>
</dbReference>